<organism evidence="1 2">
    <name type="scientific">Ferrovibrio xuzhouensis</name>
    <dbReference type="NCBI Taxonomy" id="1576914"/>
    <lineage>
        <taxon>Bacteria</taxon>
        <taxon>Pseudomonadati</taxon>
        <taxon>Pseudomonadota</taxon>
        <taxon>Alphaproteobacteria</taxon>
        <taxon>Rhodospirillales</taxon>
        <taxon>Rhodospirillaceae</taxon>
        <taxon>Ferrovibrio</taxon>
    </lineage>
</organism>
<protein>
    <submittedName>
        <fullName evidence="1">Uncharacterized protein</fullName>
    </submittedName>
</protein>
<keyword evidence="2" id="KW-1185">Reference proteome</keyword>
<sequence length="61" mass="7090">MSARTESAVCPYCRSEDPDWWEGAPDFIGPGSTWEDGCRVCQRRYLIHMNPDERIETRAIQ</sequence>
<accession>A0ABV7VCL5</accession>
<dbReference type="EMBL" id="JBHRYJ010000001">
    <property type="protein sequence ID" value="MFC3675234.1"/>
    <property type="molecule type" value="Genomic_DNA"/>
</dbReference>
<name>A0ABV7VCL5_9PROT</name>
<evidence type="ECO:0000313" key="2">
    <source>
        <dbReference type="Proteomes" id="UP001595711"/>
    </source>
</evidence>
<proteinExistence type="predicted"/>
<gene>
    <name evidence="1" type="ORF">ACFOOQ_06755</name>
</gene>
<comment type="caution">
    <text evidence="1">The sequence shown here is derived from an EMBL/GenBank/DDBJ whole genome shotgun (WGS) entry which is preliminary data.</text>
</comment>
<dbReference type="Proteomes" id="UP001595711">
    <property type="component" value="Unassembled WGS sequence"/>
</dbReference>
<evidence type="ECO:0000313" key="1">
    <source>
        <dbReference type="EMBL" id="MFC3675234.1"/>
    </source>
</evidence>
<dbReference type="RefSeq" id="WP_379723411.1">
    <property type="nucleotide sequence ID" value="NZ_JBHRYJ010000001.1"/>
</dbReference>
<reference evidence="2" key="1">
    <citation type="journal article" date="2019" name="Int. J. Syst. Evol. Microbiol.">
        <title>The Global Catalogue of Microorganisms (GCM) 10K type strain sequencing project: providing services to taxonomists for standard genome sequencing and annotation.</title>
        <authorList>
            <consortium name="The Broad Institute Genomics Platform"/>
            <consortium name="The Broad Institute Genome Sequencing Center for Infectious Disease"/>
            <person name="Wu L."/>
            <person name="Ma J."/>
        </authorList>
    </citation>
    <scope>NUCLEOTIDE SEQUENCE [LARGE SCALE GENOMIC DNA]</scope>
    <source>
        <strain evidence="2">KCTC 42182</strain>
    </source>
</reference>